<evidence type="ECO:0000256" key="6">
    <source>
        <dbReference type="RuleBase" id="RU310713"/>
    </source>
</evidence>
<comment type="similarity">
    <text evidence="2 6">Belongs to the TMC family.</text>
</comment>
<evidence type="ECO:0000256" key="2">
    <source>
        <dbReference type="ARBA" id="ARBA00006510"/>
    </source>
</evidence>
<dbReference type="PANTHER" id="PTHR23302">
    <property type="entry name" value="TRANSMEMBRANE CHANNEL-RELATED"/>
    <property type="match status" value="1"/>
</dbReference>
<keyword evidence="3 6" id="KW-0812">Transmembrane</keyword>
<protein>
    <recommendedName>
        <fullName evidence="6">Transmembrane channel-like protein</fullName>
    </recommendedName>
</protein>
<keyword evidence="4 6" id="KW-1133">Transmembrane helix</keyword>
<evidence type="ECO:0000259" key="7">
    <source>
        <dbReference type="Pfam" id="PF07810"/>
    </source>
</evidence>
<keyword evidence="9" id="KW-1185">Reference proteome</keyword>
<sequence length="100" mass="11676">MLLSLLCDCRNAMLKVSILAVLCYYWLALVPSNVPCWESYVGQDVYRLVIVDFIFCLLGSFCGEYLYKYSCPYYIILYYYTVENTSISTAVFTILYYITI</sequence>
<dbReference type="Ensembl" id="ENSHHUT00000035339.1">
    <property type="protein sequence ID" value="ENSHHUP00000033978.1"/>
    <property type="gene ID" value="ENSHHUG00000021423.1"/>
</dbReference>
<evidence type="ECO:0000313" key="9">
    <source>
        <dbReference type="Proteomes" id="UP000314982"/>
    </source>
</evidence>
<dbReference type="STRING" id="62062.ENSHHUP00000033978"/>
<dbReference type="InterPro" id="IPR038900">
    <property type="entry name" value="TMC"/>
</dbReference>
<accession>A0A4W5M7Q3</accession>
<evidence type="ECO:0000256" key="5">
    <source>
        <dbReference type="ARBA" id="ARBA00023136"/>
    </source>
</evidence>
<reference evidence="8" key="3">
    <citation type="submission" date="2025-09" db="UniProtKB">
        <authorList>
            <consortium name="Ensembl"/>
        </authorList>
    </citation>
    <scope>IDENTIFICATION</scope>
</reference>
<feature type="transmembrane region" description="Helical" evidence="6">
    <location>
        <begin position="48"/>
        <end position="67"/>
    </location>
</feature>
<keyword evidence="5 6" id="KW-0472">Membrane</keyword>
<dbReference type="PANTHER" id="PTHR23302:SF5">
    <property type="entry name" value="TRANSMEMBRANE CHANNEL-LIKE PROTEIN 5"/>
    <property type="match status" value="1"/>
</dbReference>
<evidence type="ECO:0000256" key="3">
    <source>
        <dbReference type="ARBA" id="ARBA00022692"/>
    </source>
</evidence>
<dbReference type="InterPro" id="IPR012496">
    <property type="entry name" value="TMC_dom"/>
</dbReference>
<dbReference type="Pfam" id="PF07810">
    <property type="entry name" value="TMC"/>
    <property type="match status" value="1"/>
</dbReference>
<feature type="domain" description="TMC" evidence="7">
    <location>
        <begin position="36"/>
        <end position="97"/>
    </location>
</feature>
<reference evidence="9" key="1">
    <citation type="submission" date="2018-06" db="EMBL/GenBank/DDBJ databases">
        <title>Genome assembly of Danube salmon.</title>
        <authorList>
            <person name="Macqueen D.J."/>
            <person name="Gundappa M.K."/>
        </authorList>
    </citation>
    <scope>NUCLEOTIDE SEQUENCE [LARGE SCALE GENOMIC DNA]</scope>
</reference>
<evidence type="ECO:0000256" key="4">
    <source>
        <dbReference type="ARBA" id="ARBA00022989"/>
    </source>
</evidence>
<dbReference type="AlphaFoldDB" id="A0A4W5M7Q3"/>
<comment type="caution">
    <text evidence="6">Lacks conserved residue(s) required for the propagation of feature annotation.</text>
</comment>
<reference evidence="8" key="2">
    <citation type="submission" date="2025-08" db="UniProtKB">
        <authorList>
            <consortium name="Ensembl"/>
        </authorList>
    </citation>
    <scope>IDENTIFICATION</scope>
</reference>
<organism evidence="8 9">
    <name type="scientific">Hucho hucho</name>
    <name type="common">huchen</name>
    <dbReference type="NCBI Taxonomy" id="62062"/>
    <lineage>
        <taxon>Eukaryota</taxon>
        <taxon>Metazoa</taxon>
        <taxon>Chordata</taxon>
        <taxon>Craniata</taxon>
        <taxon>Vertebrata</taxon>
        <taxon>Euteleostomi</taxon>
        <taxon>Actinopterygii</taxon>
        <taxon>Neopterygii</taxon>
        <taxon>Teleostei</taxon>
        <taxon>Protacanthopterygii</taxon>
        <taxon>Salmoniformes</taxon>
        <taxon>Salmonidae</taxon>
        <taxon>Salmoninae</taxon>
        <taxon>Hucho</taxon>
    </lineage>
</organism>
<dbReference type="GO" id="GO:0005886">
    <property type="term" value="C:plasma membrane"/>
    <property type="evidence" value="ECO:0007669"/>
    <property type="project" value="InterPro"/>
</dbReference>
<dbReference type="GO" id="GO:0008381">
    <property type="term" value="F:mechanosensitive monoatomic ion channel activity"/>
    <property type="evidence" value="ECO:0007669"/>
    <property type="project" value="TreeGrafter"/>
</dbReference>
<feature type="transmembrane region" description="Helical" evidence="6">
    <location>
        <begin position="74"/>
        <end position="98"/>
    </location>
</feature>
<feature type="transmembrane region" description="Helical" evidence="6">
    <location>
        <begin position="12"/>
        <end position="28"/>
    </location>
</feature>
<dbReference type="Proteomes" id="UP000314982">
    <property type="component" value="Unassembled WGS sequence"/>
</dbReference>
<evidence type="ECO:0000313" key="8">
    <source>
        <dbReference type="Ensembl" id="ENSHHUP00000033978.1"/>
    </source>
</evidence>
<proteinExistence type="inferred from homology"/>
<comment type="subcellular location">
    <subcellularLocation>
        <location evidence="1 6">Membrane</location>
        <topology evidence="1 6">Multi-pass membrane protein</topology>
    </subcellularLocation>
</comment>
<name>A0A4W5M7Q3_9TELE</name>
<evidence type="ECO:0000256" key="1">
    <source>
        <dbReference type="ARBA" id="ARBA00004141"/>
    </source>
</evidence>